<evidence type="ECO:0000313" key="3">
    <source>
        <dbReference type="Proteomes" id="UP000515204"/>
    </source>
</evidence>
<keyword evidence="3" id="KW-1185">Reference proteome</keyword>
<gene>
    <name evidence="4" type="primary">LOC106750465</name>
</gene>
<accession>A0A6P3Y5S7</accession>
<dbReference type="GeneID" id="106750465"/>
<dbReference type="Pfam" id="PF15477">
    <property type="entry name" value="SMAP"/>
    <property type="match status" value="1"/>
</dbReference>
<reference evidence="4" key="1">
    <citation type="submission" date="2025-08" db="UniProtKB">
        <authorList>
            <consortium name="RefSeq"/>
        </authorList>
    </citation>
    <scope>IDENTIFICATION</scope>
</reference>
<evidence type="ECO:0000313" key="4">
    <source>
        <dbReference type="RefSeq" id="XP_014486321.1"/>
    </source>
</evidence>
<dbReference type="PANTHER" id="PTHR22426">
    <property type="entry name" value="ARGININE_SERINE-RICH COILED-COIL PROTEIN 2"/>
    <property type="match status" value="1"/>
</dbReference>
<dbReference type="AlphaFoldDB" id="A0A6P3Y5S7"/>
<proteinExistence type="predicted"/>
<dbReference type="PANTHER" id="PTHR22426:SF2">
    <property type="entry name" value="ARGININE_SERINE-RICH COILED-COIL PROTEIN 2"/>
    <property type="match status" value="1"/>
</dbReference>
<feature type="compositionally biased region" description="Low complexity" evidence="1">
    <location>
        <begin position="1"/>
        <end position="17"/>
    </location>
</feature>
<evidence type="ECO:0000256" key="1">
    <source>
        <dbReference type="SAM" id="MobiDB-lite"/>
    </source>
</evidence>
<feature type="region of interest" description="Disordered" evidence="1">
    <location>
        <begin position="1"/>
        <end position="263"/>
    </location>
</feature>
<feature type="compositionally biased region" description="Low complexity" evidence="1">
    <location>
        <begin position="49"/>
        <end position="88"/>
    </location>
</feature>
<dbReference type="RefSeq" id="XP_014486321.1">
    <property type="nucleotide sequence ID" value="XM_014630835.1"/>
</dbReference>
<dbReference type="OrthoDB" id="1928974at2759"/>
<evidence type="ECO:0000259" key="2">
    <source>
        <dbReference type="Pfam" id="PF15477"/>
    </source>
</evidence>
<protein>
    <submittedName>
        <fullName evidence="4">Arginine/serine-rich coiled-coil protein 2 isoform X1</fullName>
    </submittedName>
</protein>
<sequence>MDSLANYASDGDNSNNSDDAKTPIQEQEETNRRASDANYDPVQMDMSEESNNNNSSRESSSERVNSPLVTQSTFSSRTESSRSLSSPSDQRRTENLENHTSSKDDHKRGERSERSSSSRHVSDKGGRRSSYDDRKQRDSSHRDSRDSKRNRDDDRKSRDEDKSRKSVGSSKDEKSDDRGERSDKDHHYRDDRRDRNRERDRRRDRDRERDRRHSRDDRSKDRHRDERSSYHKEKDRARSRSRSRDRAPLPFRTMSYREEKGRNKLAQLEKLGIELKPPEGDSVTPGVQTEQNYYNPLATATQGKYAEQIQKRKLLWANKSKPDDGNSSSTAASTANTWMGTTFTHDQDGKVTAKFKRLMGIKGDLPSVPVVGAKPDILKKQEEMFNNMEQQYEVARATTHTQRGVGLGYATGGYQFPR</sequence>
<dbReference type="Proteomes" id="UP000515204">
    <property type="component" value="Unplaced"/>
</dbReference>
<organism evidence="3 4">
    <name type="scientific">Dinoponera quadriceps</name>
    <name type="common">South American ant</name>
    <dbReference type="NCBI Taxonomy" id="609295"/>
    <lineage>
        <taxon>Eukaryota</taxon>
        <taxon>Metazoa</taxon>
        <taxon>Ecdysozoa</taxon>
        <taxon>Arthropoda</taxon>
        <taxon>Hexapoda</taxon>
        <taxon>Insecta</taxon>
        <taxon>Pterygota</taxon>
        <taxon>Neoptera</taxon>
        <taxon>Endopterygota</taxon>
        <taxon>Hymenoptera</taxon>
        <taxon>Apocrita</taxon>
        <taxon>Aculeata</taxon>
        <taxon>Formicoidea</taxon>
        <taxon>Formicidae</taxon>
        <taxon>Ponerinae</taxon>
        <taxon>Ponerini</taxon>
        <taxon>Dinoponera</taxon>
    </lineage>
</organism>
<dbReference type="KEGG" id="dqu:106750465"/>
<feature type="domain" description="Small acidic protein-like" evidence="2">
    <location>
        <begin position="338"/>
        <end position="408"/>
    </location>
</feature>
<feature type="compositionally biased region" description="Basic and acidic residues" evidence="1">
    <location>
        <begin position="89"/>
        <end position="247"/>
    </location>
</feature>
<dbReference type="InterPro" id="IPR028124">
    <property type="entry name" value="SMAP_dom"/>
</dbReference>
<name>A0A6P3Y5S7_DINQU</name>